<dbReference type="STRING" id="41047.A0A397HZW7"/>
<keyword evidence="1" id="KW-0479">Metal-binding</keyword>
<proteinExistence type="predicted"/>
<dbReference type="EMBL" id="NKHU02000010">
    <property type="protein sequence ID" value="RHZ66734.1"/>
    <property type="molecule type" value="Genomic_DNA"/>
</dbReference>
<keyword evidence="4" id="KW-0804">Transcription</keyword>
<dbReference type="PANTHER" id="PTHR47785">
    <property type="entry name" value="ZN(II)2CYS6 TRANSCRIPTION FACTOR (EUROFUNG)-RELATED-RELATED"/>
    <property type="match status" value="1"/>
</dbReference>
<dbReference type="SUPFAM" id="SSF57701">
    <property type="entry name" value="Zn2/Cys6 DNA-binding domain"/>
    <property type="match status" value="1"/>
</dbReference>
<organism evidence="8 9">
    <name type="scientific">Aspergillus thermomutatus</name>
    <name type="common">Neosartorya pseudofischeri</name>
    <dbReference type="NCBI Taxonomy" id="41047"/>
    <lineage>
        <taxon>Eukaryota</taxon>
        <taxon>Fungi</taxon>
        <taxon>Dikarya</taxon>
        <taxon>Ascomycota</taxon>
        <taxon>Pezizomycotina</taxon>
        <taxon>Eurotiomycetes</taxon>
        <taxon>Eurotiomycetidae</taxon>
        <taxon>Eurotiales</taxon>
        <taxon>Aspergillaceae</taxon>
        <taxon>Aspergillus</taxon>
        <taxon>Aspergillus subgen. Fumigati</taxon>
    </lineage>
</organism>
<dbReference type="GO" id="GO:0006351">
    <property type="term" value="P:DNA-templated transcription"/>
    <property type="evidence" value="ECO:0007669"/>
    <property type="project" value="InterPro"/>
</dbReference>
<dbReference type="GO" id="GO:0000981">
    <property type="term" value="F:DNA-binding transcription factor activity, RNA polymerase II-specific"/>
    <property type="evidence" value="ECO:0007669"/>
    <property type="project" value="InterPro"/>
</dbReference>
<dbReference type="GeneID" id="38128668"/>
<dbReference type="InterPro" id="IPR053181">
    <property type="entry name" value="EcdB-like_regulator"/>
</dbReference>
<dbReference type="Pfam" id="PF04082">
    <property type="entry name" value="Fungal_trans"/>
    <property type="match status" value="1"/>
</dbReference>
<evidence type="ECO:0000256" key="4">
    <source>
        <dbReference type="ARBA" id="ARBA00023163"/>
    </source>
</evidence>
<comment type="caution">
    <text evidence="8">The sequence shown here is derived from an EMBL/GenBank/DDBJ whole genome shotgun (WGS) entry which is preliminary data.</text>
</comment>
<evidence type="ECO:0000313" key="8">
    <source>
        <dbReference type="EMBL" id="RHZ66734.1"/>
    </source>
</evidence>
<dbReference type="InterPro" id="IPR036864">
    <property type="entry name" value="Zn2-C6_fun-type_DNA-bd_sf"/>
</dbReference>
<evidence type="ECO:0000256" key="5">
    <source>
        <dbReference type="ARBA" id="ARBA00023242"/>
    </source>
</evidence>
<dbReference type="OrthoDB" id="4356994at2759"/>
<evidence type="ECO:0000313" key="9">
    <source>
        <dbReference type="Proteomes" id="UP000215305"/>
    </source>
</evidence>
<dbReference type="GO" id="GO:0008270">
    <property type="term" value="F:zinc ion binding"/>
    <property type="evidence" value="ECO:0007669"/>
    <property type="project" value="InterPro"/>
</dbReference>
<evidence type="ECO:0000256" key="3">
    <source>
        <dbReference type="ARBA" id="ARBA00023125"/>
    </source>
</evidence>
<dbReference type="Pfam" id="PF00172">
    <property type="entry name" value="Zn_clus"/>
    <property type="match status" value="1"/>
</dbReference>
<name>A0A397HZW7_ASPTH</name>
<dbReference type="AlphaFoldDB" id="A0A397HZW7"/>
<dbReference type="GO" id="GO:0003677">
    <property type="term" value="F:DNA binding"/>
    <property type="evidence" value="ECO:0007669"/>
    <property type="project" value="UniProtKB-KW"/>
</dbReference>
<protein>
    <recommendedName>
        <fullName evidence="7">Zn(2)-C6 fungal-type domain-containing protein</fullName>
    </recommendedName>
</protein>
<reference evidence="8" key="1">
    <citation type="submission" date="2018-08" db="EMBL/GenBank/DDBJ databases">
        <title>Draft genome sequence of azole-resistant Aspergillus thermomutatus (Neosartorya pseudofischeri) strain HMR AF 39, isolated from a human nasal aspirate.</title>
        <authorList>
            <person name="Parent-Michaud M."/>
            <person name="Dufresne P.J."/>
            <person name="Fournier E."/>
            <person name="Martineau C."/>
            <person name="Moreira S."/>
            <person name="Perkins V."/>
            <person name="De Repentigny L."/>
            <person name="Dufresne S.F."/>
        </authorList>
    </citation>
    <scope>NUCLEOTIDE SEQUENCE [LARGE SCALE GENOMIC DNA]</scope>
    <source>
        <strain evidence="8">HMR AF 39</strain>
    </source>
</reference>
<sequence length="609" mass="68831">MPSSPQSPDPTPARTSKRPAPRGTAAYPRKRAVTACQVCRARRTKCDNLKPSCSFCLKVGAKCIQSPVDLSSYDPASLRILERLDEIEQHILRSQHDVTDFPPKSPQNVRLTSTVTSKVEPVDPARVLVQPLENVLQWQCLGLDPTTPGTQEQLSQAWSDTTNLPAVDLNAQFTGSAVDRFFTHVHVKNPILNERETRRLITRISMHGIDWSPDSCLALLVCALGTLATPFGEDQCQTHPGTEVYQTAQSLYAAARKRIGSILCSGGLREAQCLFLSGVYMMSMFQREHAWRYFLQALACCQQFSFLRPSKRSGLPQQSDRIAEQAIYWSAWKSEREIRLDLQAPDFSLSQAELAIYPSFFPTPPESHEVIPASDPTATAIDEIAQRERLAWYFYLSEISLRRLHFRVASSMLHMPVPPESDILEELAKATEEHEKQAQEWVTALPAILSLQAPPEDDDICRFILRGHLLNLYETMYWPFVDAAINRTDYQHTPEWSPLVRSLLQKGLHRHAERMYVNQPGFYHRHHGTVCLIRSCNRSATILLAAASVVQCSLEQGVPSPLTLPENWKHAVALAIDLNRFWEGESADCRAMRPILELLWARVQFLDDL</sequence>
<dbReference type="RefSeq" id="XP_026618337.1">
    <property type="nucleotide sequence ID" value="XM_026760313.1"/>
</dbReference>
<accession>A0A397HZW7</accession>
<evidence type="ECO:0000256" key="6">
    <source>
        <dbReference type="SAM" id="MobiDB-lite"/>
    </source>
</evidence>
<dbReference type="CDD" id="cd00067">
    <property type="entry name" value="GAL4"/>
    <property type="match status" value="1"/>
</dbReference>
<keyword evidence="9" id="KW-1185">Reference proteome</keyword>
<feature type="compositionally biased region" description="Pro residues" evidence="6">
    <location>
        <begin position="1"/>
        <end position="11"/>
    </location>
</feature>
<dbReference type="InterPro" id="IPR001138">
    <property type="entry name" value="Zn2Cys6_DnaBD"/>
</dbReference>
<gene>
    <name evidence="8" type="ORF">CDV56_106694</name>
</gene>
<dbReference type="SMART" id="SM00066">
    <property type="entry name" value="GAL4"/>
    <property type="match status" value="1"/>
</dbReference>
<dbReference type="PROSITE" id="PS00463">
    <property type="entry name" value="ZN2_CY6_FUNGAL_1"/>
    <property type="match status" value="1"/>
</dbReference>
<keyword evidence="5" id="KW-0539">Nucleus</keyword>
<evidence type="ECO:0000256" key="1">
    <source>
        <dbReference type="ARBA" id="ARBA00022723"/>
    </source>
</evidence>
<dbReference type="PANTHER" id="PTHR47785:SF5">
    <property type="entry name" value="ZN(II)2CYS6 TRANSCRIPTION FACTOR (EUROFUNG)"/>
    <property type="match status" value="1"/>
</dbReference>
<feature type="domain" description="Zn(2)-C6 fungal-type" evidence="7">
    <location>
        <begin position="35"/>
        <end position="65"/>
    </location>
</feature>
<feature type="region of interest" description="Disordered" evidence="6">
    <location>
        <begin position="1"/>
        <end position="27"/>
    </location>
</feature>
<keyword evidence="3" id="KW-0238">DNA-binding</keyword>
<dbReference type="Gene3D" id="4.10.240.10">
    <property type="entry name" value="Zn(2)-C6 fungal-type DNA-binding domain"/>
    <property type="match status" value="1"/>
</dbReference>
<evidence type="ECO:0000259" key="7">
    <source>
        <dbReference type="PROSITE" id="PS50048"/>
    </source>
</evidence>
<dbReference type="PROSITE" id="PS50048">
    <property type="entry name" value="ZN2_CY6_FUNGAL_2"/>
    <property type="match status" value="1"/>
</dbReference>
<dbReference type="VEuPathDB" id="FungiDB:CDV56_106694"/>
<dbReference type="Proteomes" id="UP000215305">
    <property type="component" value="Unassembled WGS sequence"/>
</dbReference>
<dbReference type="CDD" id="cd12148">
    <property type="entry name" value="fungal_TF_MHR"/>
    <property type="match status" value="1"/>
</dbReference>
<keyword evidence="2" id="KW-0805">Transcription regulation</keyword>
<dbReference type="InterPro" id="IPR007219">
    <property type="entry name" value="XnlR_reg_dom"/>
</dbReference>
<evidence type="ECO:0000256" key="2">
    <source>
        <dbReference type="ARBA" id="ARBA00023015"/>
    </source>
</evidence>